<dbReference type="PANTHER" id="PTHR35525">
    <property type="entry name" value="BLL6575 PROTEIN"/>
    <property type="match status" value="1"/>
</dbReference>
<reference evidence="2 3" key="1">
    <citation type="journal article" date="2016" name="Int. J. Syst. Evol. Microbiol.">
        <title>Ensifer glycinis sp. nov., an novel rhizobial species associated with Glycine spp.</title>
        <authorList>
            <person name="Yan H."/>
            <person name="Yan J."/>
            <person name="Sui X.H."/>
            <person name="Wang E.T."/>
            <person name="Chen W.X."/>
            <person name="Zhang X.X."/>
            <person name="Chen W.F."/>
        </authorList>
    </citation>
    <scope>NUCLEOTIDE SEQUENCE [LARGE SCALE GENOMIC DNA]</scope>
    <source>
        <strain evidence="2 3">CCBAU 23380</strain>
    </source>
</reference>
<dbReference type="AlphaFoldDB" id="A0A178XZP1"/>
<dbReference type="Gene3D" id="1.10.3300.10">
    <property type="entry name" value="Jann2411-like domain"/>
    <property type="match status" value="1"/>
</dbReference>
<organism evidence="2 3">
    <name type="scientific">Sinorhizobium glycinis</name>
    <dbReference type="NCBI Taxonomy" id="1472378"/>
    <lineage>
        <taxon>Bacteria</taxon>
        <taxon>Pseudomonadati</taxon>
        <taxon>Pseudomonadota</taxon>
        <taxon>Alphaproteobacteria</taxon>
        <taxon>Hyphomicrobiales</taxon>
        <taxon>Rhizobiaceae</taxon>
        <taxon>Sinorhizobium/Ensifer group</taxon>
        <taxon>Sinorhizobium</taxon>
    </lineage>
</organism>
<dbReference type="SUPFAM" id="SSF160904">
    <property type="entry name" value="Jann2411-like"/>
    <property type="match status" value="1"/>
</dbReference>
<dbReference type="PANTHER" id="PTHR35525:SF3">
    <property type="entry name" value="BLL6575 PROTEIN"/>
    <property type="match status" value="1"/>
</dbReference>
<evidence type="ECO:0000313" key="2">
    <source>
        <dbReference type="EMBL" id="OAP40564.1"/>
    </source>
</evidence>
<evidence type="ECO:0000313" key="3">
    <source>
        <dbReference type="Proteomes" id="UP000094025"/>
    </source>
</evidence>
<dbReference type="STRING" id="1472378.AU381_01235"/>
<dbReference type="EMBL" id="LPUX01000053">
    <property type="protein sequence ID" value="OAP40564.1"/>
    <property type="molecule type" value="Genomic_DNA"/>
</dbReference>
<dbReference type="Proteomes" id="UP000094025">
    <property type="component" value="Unassembled WGS sequence"/>
</dbReference>
<dbReference type="Pfam" id="PF11706">
    <property type="entry name" value="zf-CGNR"/>
    <property type="match status" value="1"/>
</dbReference>
<name>A0A178XZP1_9HYPH</name>
<protein>
    <recommendedName>
        <fullName evidence="1">Zinc finger CGNR domain-containing protein</fullName>
    </recommendedName>
</protein>
<comment type="caution">
    <text evidence="2">The sequence shown here is derived from an EMBL/GenBank/DDBJ whole genome shotgun (WGS) entry which is preliminary data.</text>
</comment>
<dbReference type="RefSeq" id="WP_064240874.1">
    <property type="nucleotide sequence ID" value="NZ_LPUX01000053.1"/>
</dbReference>
<keyword evidence="3" id="KW-1185">Reference proteome</keyword>
<proteinExistence type="predicted"/>
<dbReference type="InterPro" id="IPR021005">
    <property type="entry name" value="Znf_CGNR"/>
</dbReference>
<feature type="domain" description="Zinc finger CGNR" evidence="1">
    <location>
        <begin position="139"/>
        <end position="179"/>
    </location>
</feature>
<accession>A0A178XZP1</accession>
<dbReference type="InterPro" id="IPR023286">
    <property type="entry name" value="ABATE_dom_sf"/>
</dbReference>
<sequence>MSFTWTAHRFSGGALALDVANSVVLRFDPQRRIDRFADEAAIDSFAEAANLHGAEKERFGTLGPIGPGRRASLIGLREAADRHFRAQVLAEERPELLADLLEAIAAVIRQPAHSGPSIALDVATAQSALSLVANPEPDRLKICPNCEWLFLDRSRNRSRTWCDMAVCGNRTKAKRHYRRNKEGNQP</sequence>
<dbReference type="OrthoDB" id="9808437at2"/>
<evidence type="ECO:0000259" key="1">
    <source>
        <dbReference type="Pfam" id="PF11706"/>
    </source>
</evidence>
<dbReference type="InterPro" id="IPR010852">
    <property type="entry name" value="ABATE"/>
</dbReference>
<gene>
    <name evidence="2" type="ORF">AU381_01235</name>
</gene>